<dbReference type="PANTHER" id="PTHR42851:SF12">
    <property type="entry name" value="PWWP DOMAIN PROTEIN"/>
    <property type="match status" value="1"/>
</dbReference>
<dbReference type="PANTHER" id="PTHR42851">
    <property type="entry name" value="ALDOLASE-RELATED"/>
    <property type="match status" value="1"/>
</dbReference>
<dbReference type="EMBL" id="KZ503024">
    <property type="protein sequence ID" value="PKU69529.1"/>
    <property type="molecule type" value="Genomic_DNA"/>
</dbReference>
<feature type="region of interest" description="Disordered" evidence="1">
    <location>
        <begin position="546"/>
        <end position="612"/>
    </location>
</feature>
<feature type="region of interest" description="Disordered" evidence="1">
    <location>
        <begin position="279"/>
        <end position="354"/>
    </location>
</feature>
<dbReference type="GO" id="GO:0016301">
    <property type="term" value="F:kinase activity"/>
    <property type="evidence" value="ECO:0007669"/>
    <property type="project" value="UniProtKB-KW"/>
</dbReference>
<dbReference type="Gene3D" id="2.30.30.140">
    <property type="match status" value="1"/>
</dbReference>
<dbReference type="OrthoDB" id="62853at2759"/>
<evidence type="ECO:0000313" key="4">
    <source>
        <dbReference type="Proteomes" id="UP000233837"/>
    </source>
</evidence>
<dbReference type="SMART" id="SM00293">
    <property type="entry name" value="PWWP"/>
    <property type="match status" value="1"/>
</dbReference>
<evidence type="ECO:0000256" key="1">
    <source>
        <dbReference type="SAM" id="MobiDB-lite"/>
    </source>
</evidence>
<dbReference type="CDD" id="cd05162">
    <property type="entry name" value="PWWP"/>
    <property type="match status" value="1"/>
</dbReference>
<keyword evidence="4" id="KW-1185">Reference proteome</keyword>
<dbReference type="InterPro" id="IPR053063">
    <property type="entry name" value="PWWP_domain_containing_PDP"/>
</dbReference>
<feature type="compositionally biased region" description="Basic residues" evidence="1">
    <location>
        <begin position="279"/>
        <end position="289"/>
    </location>
</feature>
<reference evidence="3 4" key="2">
    <citation type="journal article" date="2017" name="Nature">
        <title>The Apostasia genome and the evolution of orchids.</title>
        <authorList>
            <person name="Zhang G.Q."/>
            <person name="Liu K.W."/>
            <person name="Li Z."/>
            <person name="Lohaus R."/>
            <person name="Hsiao Y.Y."/>
            <person name="Niu S.C."/>
            <person name="Wang J.Y."/>
            <person name="Lin Y.C."/>
            <person name="Xu Q."/>
            <person name="Chen L.J."/>
            <person name="Yoshida K."/>
            <person name="Fujiwara S."/>
            <person name="Wang Z.W."/>
            <person name="Zhang Y.Q."/>
            <person name="Mitsuda N."/>
            <person name="Wang M."/>
            <person name="Liu G.H."/>
            <person name="Pecoraro L."/>
            <person name="Huang H.X."/>
            <person name="Xiao X.J."/>
            <person name="Lin M."/>
            <person name="Wu X.Y."/>
            <person name="Wu W.L."/>
            <person name="Chen Y.Y."/>
            <person name="Chang S.B."/>
            <person name="Sakamoto S."/>
            <person name="Ohme-Takagi M."/>
            <person name="Yagi M."/>
            <person name="Zeng S.J."/>
            <person name="Shen C.Y."/>
            <person name="Yeh C.M."/>
            <person name="Luo Y.B."/>
            <person name="Tsai W.C."/>
            <person name="Van de Peer Y."/>
            <person name="Liu Z.J."/>
        </authorList>
    </citation>
    <scope>NUCLEOTIDE SEQUENCE [LARGE SCALE GENOMIC DNA]</scope>
    <source>
        <tissue evidence="3">The whole plant</tissue>
    </source>
</reference>
<dbReference type="Pfam" id="PF00855">
    <property type="entry name" value="PWWP"/>
    <property type="match status" value="1"/>
</dbReference>
<feature type="compositionally biased region" description="Polar residues" evidence="1">
    <location>
        <begin position="325"/>
        <end position="337"/>
    </location>
</feature>
<dbReference type="Proteomes" id="UP000233837">
    <property type="component" value="Unassembled WGS sequence"/>
</dbReference>
<feature type="compositionally biased region" description="Polar residues" evidence="1">
    <location>
        <begin position="578"/>
        <end position="590"/>
    </location>
</feature>
<dbReference type="AlphaFoldDB" id="A0A2I0W1J0"/>
<feature type="compositionally biased region" description="Basic and acidic residues" evidence="1">
    <location>
        <begin position="304"/>
        <end position="313"/>
    </location>
</feature>
<gene>
    <name evidence="3" type="primary">ATM</name>
    <name evidence="3" type="ORF">MA16_Dca021660</name>
</gene>
<feature type="compositionally biased region" description="Polar residues" evidence="1">
    <location>
        <begin position="560"/>
        <end position="569"/>
    </location>
</feature>
<organism evidence="3 4">
    <name type="scientific">Dendrobium catenatum</name>
    <dbReference type="NCBI Taxonomy" id="906689"/>
    <lineage>
        <taxon>Eukaryota</taxon>
        <taxon>Viridiplantae</taxon>
        <taxon>Streptophyta</taxon>
        <taxon>Embryophyta</taxon>
        <taxon>Tracheophyta</taxon>
        <taxon>Spermatophyta</taxon>
        <taxon>Magnoliopsida</taxon>
        <taxon>Liliopsida</taxon>
        <taxon>Asparagales</taxon>
        <taxon>Orchidaceae</taxon>
        <taxon>Epidendroideae</taxon>
        <taxon>Malaxideae</taxon>
        <taxon>Dendrobiinae</taxon>
        <taxon>Dendrobium</taxon>
    </lineage>
</organism>
<protein>
    <submittedName>
        <fullName evidence="3">Serine/threonine-protein kinase ATM</fullName>
    </submittedName>
</protein>
<name>A0A2I0W1J0_9ASPA</name>
<proteinExistence type="predicted"/>
<dbReference type="InterPro" id="IPR000313">
    <property type="entry name" value="PWWP_dom"/>
</dbReference>
<keyword evidence="3" id="KW-0808">Transferase</keyword>
<evidence type="ECO:0000259" key="2">
    <source>
        <dbReference type="PROSITE" id="PS50812"/>
    </source>
</evidence>
<dbReference type="SUPFAM" id="SSF63748">
    <property type="entry name" value="Tudor/PWWP/MBT"/>
    <property type="match status" value="1"/>
</dbReference>
<dbReference type="PROSITE" id="PS50812">
    <property type="entry name" value="PWWP"/>
    <property type="match status" value="1"/>
</dbReference>
<reference evidence="3 4" key="1">
    <citation type="journal article" date="2016" name="Sci. Rep.">
        <title>The Dendrobium catenatum Lindl. genome sequence provides insights into polysaccharide synthase, floral development and adaptive evolution.</title>
        <authorList>
            <person name="Zhang G.Q."/>
            <person name="Xu Q."/>
            <person name="Bian C."/>
            <person name="Tsai W.C."/>
            <person name="Yeh C.M."/>
            <person name="Liu K.W."/>
            <person name="Yoshida K."/>
            <person name="Zhang L.S."/>
            <person name="Chang S.B."/>
            <person name="Chen F."/>
            <person name="Shi Y."/>
            <person name="Su Y.Y."/>
            <person name="Zhang Y.Q."/>
            <person name="Chen L.J."/>
            <person name="Yin Y."/>
            <person name="Lin M."/>
            <person name="Huang H."/>
            <person name="Deng H."/>
            <person name="Wang Z.W."/>
            <person name="Zhu S.L."/>
            <person name="Zhao X."/>
            <person name="Deng C."/>
            <person name="Niu S.C."/>
            <person name="Huang J."/>
            <person name="Wang M."/>
            <person name="Liu G.H."/>
            <person name="Yang H.J."/>
            <person name="Xiao X.J."/>
            <person name="Hsiao Y.Y."/>
            <person name="Wu W.L."/>
            <person name="Chen Y.Y."/>
            <person name="Mitsuda N."/>
            <person name="Ohme-Takagi M."/>
            <person name="Luo Y.B."/>
            <person name="Van de Peer Y."/>
            <person name="Liu Z.J."/>
        </authorList>
    </citation>
    <scope>NUCLEOTIDE SEQUENCE [LARGE SCALE GENOMIC DNA]</scope>
    <source>
        <tissue evidence="3">The whole plant</tissue>
    </source>
</reference>
<keyword evidence="3" id="KW-0418">Kinase</keyword>
<feature type="compositionally biased region" description="Basic and acidic residues" evidence="1">
    <location>
        <begin position="546"/>
        <end position="558"/>
    </location>
</feature>
<feature type="domain" description="PWWP" evidence="2">
    <location>
        <begin position="18"/>
        <end position="80"/>
    </location>
</feature>
<accession>A0A2I0W1J0</accession>
<evidence type="ECO:0000313" key="3">
    <source>
        <dbReference type="EMBL" id="PKU69529.1"/>
    </source>
</evidence>
<sequence length="761" mass="85974">MQGDGTQMGGRASDEFHIGDFVWGKIHGHLWWPGQVCNPSDASQEARNLEHLDHHVLVVYFGDITFAWCEPSELKPFKEEFEHIVFQNSSQSFIGAINDAMHEIEKCLRSDMTCYCVPPEKVDRFRISRHNRNGEASIANYSPAAFLDHLQDVAQDVSVANMLDVIMLRSWAASFYLRNGCFIKMIEDLFDEKQTDLNAIPENSYKDKRGLEFQITTGRVVKGPQISGDEASRKKRSMAELILMADPEALLHGGAEEDKLGIVENESKGLTNLGLLINQKKKKKKKKREKEKNKVPVAKVTNAMHEEENGSTRRERKKSKYLSPPYTTGYTERSNSFKLADSDVSESDSESSQHFHVKYPTYSSGHEASTKEGDRMTHLSNYNEASALELFRKLLFAAINPLLLGRNFPLESVMEFFVKHRSLVYSGILELESLPEQRDDSGTFGKLALHEMESNEVSSGKKRNDHKDESNPENALGKHVNRRKGKRDQATTESIKSYCLNGVDALTGRSRYRGKRGSDEILSDTVEKLGHITVNSLVEDKIEEKQSKTRGIVNDRKTRQTGNEHFISSSHKRKSNDDFTNGESKTSSDQIRIDNPRKSLFKSKRTKHTDDNNENSVSLLLTFSPGSTLPSKDELISVFVKYGFLIKHETELFRDTGCARVVFARARDAKKALNGIRKSKNFPFLIVDCQSFDLPQCSESPSPSPSDSNASLLFISRDLQRMIHTLSPMKGTTTHDLKPEVTKDLINDIKSLLNKVKKLIA</sequence>
<feature type="region of interest" description="Disordered" evidence="1">
    <location>
        <begin position="451"/>
        <end position="492"/>
    </location>
</feature>